<dbReference type="InterPro" id="IPR038594">
    <property type="entry name" value="SepF-like_sf"/>
</dbReference>
<gene>
    <name evidence="1" type="ORF">GCM10007108_05700</name>
</gene>
<organism evidence="1 2">
    <name type="scientific">Thermogymnomonas acidicola</name>
    <dbReference type="NCBI Taxonomy" id="399579"/>
    <lineage>
        <taxon>Archaea</taxon>
        <taxon>Methanobacteriati</taxon>
        <taxon>Thermoplasmatota</taxon>
        <taxon>Thermoplasmata</taxon>
        <taxon>Thermoplasmatales</taxon>
        <taxon>Thermogymnomonas</taxon>
    </lineage>
</organism>
<dbReference type="InterPro" id="IPR012426">
    <property type="entry name" value="SepF_arc"/>
</dbReference>
<comment type="caution">
    <text evidence="1">The sequence shown here is derived from an EMBL/GenBank/DDBJ whole genome shotgun (WGS) entry which is preliminary data.</text>
</comment>
<protein>
    <recommendedName>
        <fullName evidence="3">Cell division protein SepF</fullName>
    </recommendedName>
</protein>
<dbReference type="PIRSF" id="PIRSF019313">
    <property type="entry name" value="UCP019313"/>
    <property type="match status" value="1"/>
</dbReference>
<evidence type="ECO:0008006" key="3">
    <source>
        <dbReference type="Google" id="ProtNLM"/>
    </source>
</evidence>
<name>A0AA37F921_9ARCH</name>
<dbReference type="EMBL" id="BMNY01000001">
    <property type="protein sequence ID" value="GGM70523.1"/>
    <property type="molecule type" value="Genomic_DNA"/>
</dbReference>
<evidence type="ECO:0000313" key="1">
    <source>
        <dbReference type="EMBL" id="GGM70523.1"/>
    </source>
</evidence>
<reference evidence="1" key="2">
    <citation type="submission" date="2022-09" db="EMBL/GenBank/DDBJ databases">
        <authorList>
            <person name="Sun Q."/>
            <person name="Ohkuma M."/>
        </authorList>
    </citation>
    <scope>NUCLEOTIDE SEQUENCE</scope>
    <source>
        <strain evidence="1">JCM 13583</strain>
    </source>
</reference>
<reference evidence="1" key="1">
    <citation type="journal article" date="2014" name="Int. J. Syst. Evol. Microbiol.">
        <title>Complete genome sequence of Corynebacterium casei LMG S-19264T (=DSM 44701T), isolated from a smear-ripened cheese.</title>
        <authorList>
            <consortium name="US DOE Joint Genome Institute (JGI-PGF)"/>
            <person name="Walter F."/>
            <person name="Albersmeier A."/>
            <person name="Kalinowski J."/>
            <person name="Ruckert C."/>
        </authorList>
    </citation>
    <scope>NUCLEOTIDE SEQUENCE</scope>
    <source>
        <strain evidence="1">JCM 13583</strain>
    </source>
</reference>
<dbReference type="AlphaFoldDB" id="A0AA37F921"/>
<dbReference type="RefSeq" id="WP_188680149.1">
    <property type="nucleotide sequence ID" value="NZ_BMNY01000001.1"/>
</dbReference>
<evidence type="ECO:0000313" key="2">
    <source>
        <dbReference type="Proteomes" id="UP000632195"/>
    </source>
</evidence>
<dbReference type="Proteomes" id="UP000632195">
    <property type="component" value="Unassembled WGS sequence"/>
</dbReference>
<dbReference type="InterPro" id="IPR007561">
    <property type="entry name" value="Cell_div_SepF/SepF-rel"/>
</dbReference>
<accession>A0AA37F921</accession>
<dbReference type="Pfam" id="PF04472">
    <property type="entry name" value="SepF"/>
    <property type="match status" value="1"/>
</dbReference>
<proteinExistence type="predicted"/>
<dbReference type="Gene3D" id="3.30.110.150">
    <property type="entry name" value="SepF-like protein"/>
    <property type="match status" value="1"/>
</dbReference>
<keyword evidence="2" id="KW-1185">Reference proteome</keyword>
<sequence>MPLFRRRGQEESQREPRRFIDLNDVKVEDEEERPVSYVRVAEVRRTDDLGRVRDLVHSGNIVIVDCTLVSSDEVVLKRIMDEMRIISRDANGDVAGLSKSLFVLTPQGIKIDRNKIRSQV</sequence>